<proteinExistence type="predicted"/>
<gene>
    <name evidence="2" type="ORF">Cgig2_015893</name>
</gene>
<name>A0A9Q1GRU8_9CARY</name>
<organism evidence="2 3">
    <name type="scientific">Carnegiea gigantea</name>
    <dbReference type="NCBI Taxonomy" id="171969"/>
    <lineage>
        <taxon>Eukaryota</taxon>
        <taxon>Viridiplantae</taxon>
        <taxon>Streptophyta</taxon>
        <taxon>Embryophyta</taxon>
        <taxon>Tracheophyta</taxon>
        <taxon>Spermatophyta</taxon>
        <taxon>Magnoliopsida</taxon>
        <taxon>eudicotyledons</taxon>
        <taxon>Gunneridae</taxon>
        <taxon>Pentapetalae</taxon>
        <taxon>Caryophyllales</taxon>
        <taxon>Cactineae</taxon>
        <taxon>Cactaceae</taxon>
        <taxon>Cactoideae</taxon>
        <taxon>Echinocereeae</taxon>
        <taxon>Carnegiea</taxon>
    </lineage>
</organism>
<reference evidence="2" key="1">
    <citation type="submission" date="2022-04" db="EMBL/GenBank/DDBJ databases">
        <title>Carnegiea gigantea Genome sequencing and assembly v2.</title>
        <authorList>
            <person name="Copetti D."/>
            <person name="Sanderson M.J."/>
            <person name="Burquez A."/>
            <person name="Wojciechowski M.F."/>
        </authorList>
    </citation>
    <scope>NUCLEOTIDE SEQUENCE</scope>
    <source>
        <strain evidence="2">SGP5-SGP5p</strain>
        <tissue evidence="2">Aerial part</tissue>
    </source>
</reference>
<accession>A0A9Q1GRU8</accession>
<dbReference type="InterPro" id="IPR025836">
    <property type="entry name" value="Zn_knuckle_CX2CX4HX4C"/>
</dbReference>
<evidence type="ECO:0000259" key="1">
    <source>
        <dbReference type="Pfam" id="PF14392"/>
    </source>
</evidence>
<comment type="caution">
    <text evidence="2">The sequence shown here is derived from an EMBL/GenBank/DDBJ whole genome shotgun (WGS) entry which is preliminary data.</text>
</comment>
<evidence type="ECO:0000313" key="3">
    <source>
        <dbReference type="Proteomes" id="UP001153076"/>
    </source>
</evidence>
<keyword evidence="3" id="KW-1185">Reference proteome</keyword>
<dbReference type="OrthoDB" id="1707487at2759"/>
<sequence length="170" mass="19128">MTGLERPSEVQFSKARFWVKAYDVPGKKQTTSFAHLLASNIGDFVSCNEATMFGVDKAVCFRADTDISKPLRKGIGVTVAGETMWIRFKFVKLPDSCYGCGRLVRTLKDCEIVVAEDDDPDLHYSAWLHASSLKFQRCNAEAELLEEKRLFMARGSIQAKARGWPLAEER</sequence>
<protein>
    <recommendedName>
        <fullName evidence="1">Zinc knuckle CX2CX4HX4C domain-containing protein</fullName>
    </recommendedName>
</protein>
<feature type="domain" description="Zinc knuckle CX2CX4HX4C" evidence="1">
    <location>
        <begin position="66"/>
        <end position="111"/>
    </location>
</feature>
<dbReference type="Pfam" id="PF14392">
    <property type="entry name" value="zf-CCHC_4"/>
    <property type="match status" value="1"/>
</dbReference>
<evidence type="ECO:0000313" key="2">
    <source>
        <dbReference type="EMBL" id="KAJ8425500.1"/>
    </source>
</evidence>
<dbReference type="Proteomes" id="UP001153076">
    <property type="component" value="Unassembled WGS sequence"/>
</dbReference>
<dbReference type="AlphaFoldDB" id="A0A9Q1GRU8"/>
<dbReference type="EMBL" id="JAKOGI010001462">
    <property type="protein sequence ID" value="KAJ8425500.1"/>
    <property type="molecule type" value="Genomic_DNA"/>
</dbReference>